<evidence type="ECO:0000313" key="4">
    <source>
        <dbReference type="Proteomes" id="UP000472727"/>
    </source>
</evidence>
<proteinExistence type="predicted"/>
<gene>
    <name evidence="2" type="ORF">TWF106_007391</name>
    <name evidence="3" type="ORF">TWF191_002416</name>
</gene>
<dbReference type="EMBL" id="WIPF01000015">
    <property type="protein sequence ID" value="KAF3228560.1"/>
    <property type="molecule type" value="Genomic_DNA"/>
</dbReference>
<reference evidence="4 5" key="1">
    <citation type="submission" date="2019-06" db="EMBL/GenBank/DDBJ databases">
        <authorList>
            <person name="Palmer J.M."/>
        </authorList>
    </citation>
    <scope>NUCLEOTIDE SEQUENCE [LARGE SCALE GENOMIC DNA]</scope>
    <source>
        <strain evidence="2 4">TWF106</strain>
        <strain evidence="3 5">TWF191</strain>
    </source>
</reference>
<evidence type="ECO:0000313" key="5">
    <source>
        <dbReference type="Proteomes" id="UP000483672"/>
    </source>
</evidence>
<feature type="region of interest" description="Disordered" evidence="1">
    <location>
        <begin position="102"/>
        <end position="124"/>
    </location>
</feature>
<sequence>MAGKNKTEATQVRAEYLGLRPAIGSRDNLAKDPYFQPVQVESSKVPARAPDGWLATVGKTRPFRKPCDNSGNKVCHRVYGGDANNVSGSPCGGVAAQLDNGRATRQSAHSPILPEPPGEDGLPVDKPRLSGLVRLIGLEPRNPYILREYPARHLKRFLEMYNVHNIKPVAFNICDQAVHIATDGKEYYIVFLDLESAVVPVGDS</sequence>
<evidence type="ECO:0000313" key="3">
    <source>
        <dbReference type="EMBL" id="KAF3228560.1"/>
    </source>
</evidence>
<name>A0A6G1MD59_ORBOL</name>
<protein>
    <submittedName>
        <fullName evidence="3">Uncharacterized protein</fullName>
    </submittedName>
</protein>
<evidence type="ECO:0000313" key="2">
    <source>
        <dbReference type="EMBL" id="KAF3228359.1"/>
    </source>
</evidence>
<evidence type="ECO:0000256" key="1">
    <source>
        <dbReference type="SAM" id="MobiDB-lite"/>
    </source>
</evidence>
<accession>A0A6G1MD59</accession>
<dbReference type="EMBL" id="WIWS01000004">
    <property type="protein sequence ID" value="KAF3228359.1"/>
    <property type="molecule type" value="Genomic_DNA"/>
</dbReference>
<comment type="caution">
    <text evidence="3">The sequence shown here is derived from an EMBL/GenBank/DDBJ whole genome shotgun (WGS) entry which is preliminary data.</text>
</comment>
<organism evidence="3 5">
    <name type="scientific">Orbilia oligospora</name>
    <name type="common">Nematode-trapping fungus</name>
    <name type="synonym">Arthrobotrys oligospora</name>
    <dbReference type="NCBI Taxonomy" id="2813651"/>
    <lineage>
        <taxon>Eukaryota</taxon>
        <taxon>Fungi</taxon>
        <taxon>Dikarya</taxon>
        <taxon>Ascomycota</taxon>
        <taxon>Pezizomycotina</taxon>
        <taxon>Orbiliomycetes</taxon>
        <taxon>Orbiliales</taxon>
        <taxon>Orbiliaceae</taxon>
        <taxon>Orbilia</taxon>
    </lineage>
</organism>
<dbReference type="Proteomes" id="UP000472727">
    <property type="component" value="Unassembled WGS sequence"/>
</dbReference>
<dbReference type="AlphaFoldDB" id="A0A6G1MD59"/>
<dbReference type="Proteomes" id="UP000483672">
    <property type="component" value="Unassembled WGS sequence"/>
</dbReference>